<dbReference type="AlphaFoldDB" id="A0A183H837"/>
<protein>
    <submittedName>
        <fullName evidence="2 4">Uncharacterized protein</fullName>
    </submittedName>
</protein>
<dbReference type="WBParaSite" id="OFLC_0000364801-mRNA-1">
    <property type="protein sequence ID" value="OFLC_0000364801-mRNA-1"/>
    <property type="gene ID" value="OFLC_0000364801"/>
</dbReference>
<sequence>MRVAEVEVVLVAVVEIAQVVAVVELVLAAVEVVLGLTYASFYQVLIFLIFSAN</sequence>
<name>A0A183H837_9BILA</name>
<feature type="transmembrane region" description="Helical" evidence="1">
    <location>
        <begin position="7"/>
        <end position="27"/>
    </location>
</feature>
<dbReference type="Proteomes" id="UP000267606">
    <property type="component" value="Unassembled WGS sequence"/>
</dbReference>
<organism evidence="4">
    <name type="scientific">Onchocerca flexuosa</name>
    <dbReference type="NCBI Taxonomy" id="387005"/>
    <lineage>
        <taxon>Eukaryota</taxon>
        <taxon>Metazoa</taxon>
        <taxon>Ecdysozoa</taxon>
        <taxon>Nematoda</taxon>
        <taxon>Chromadorea</taxon>
        <taxon>Rhabditida</taxon>
        <taxon>Spirurina</taxon>
        <taxon>Spiruromorpha</taxon>
        <taxon>Filarioidea</taxon>
        <taxon>Onchocercidae</taxon>
        <taxon>Onchocerca</taxon>
    </lineage>
</organism>
<evidence type="ECO:0000313" key="2">
    <source>
        <dbReference type="EMBL" id="VDO37300.1"/>
    </source>
</evidence>
<accession>A0A183H837</accession>
<evidence type="ECO:0000256" key="1">
    <source>
        <dbReference type="SAM" id="Phobius"/>
    </source>
</evidence>
<feature type="transmembrane region" description="Helical" evidence="1">
    <location>
        <begin position="33"/>
        <end position="52"/>
    </location>
</feature>
<reference evidence="2 3" key="2">
    <citation type="submission" date="2018-11" db="EMBL/GenBank/DDBJ databases">
        <authorList>
            <consortium name="Pathogen Informatics"/>
        </authorList>
    </citation>
    <scope>NUCLEOTIDE SEQUENCE [LARGE SCALE GENOMIC DNA]</scope>
</reference>
<evidence type="ECO:0000313" key="3">
    <source>
        <dbReference type="Proteomes" id="UP000267606"/>
    </source>
</evidence>
<keyword evidence="3" id="KW-1185">Reference proteome</keyword>
<keyword evidence="1" id="KW-1133">Transmembrane helix</keyword>
<reference evidence="4" key="1">
    <citation type="submission" date="2016-06" db="UniProtKB">
        <authorList>
            <consortium name="WormBaseParasite"/>
        </authorList>
    </citation>
    <scope>IDENTIFICATION</scope>
</reference>
<gene>
    <name evidence="2" type="ORF">OFLC_LOCUS3649</name>
</gene>
<dbReference type="EMBL" id="UZAJ01002519">
    <property type="protein sequence ID" value="VDO37300.1"/>
    <property type="molecule type" value="Genomic_DNA"/>
</dbReference>
<evidence type="ECO:0000313" key="4">
    <source>
        <dbReference type="WBParaSite" id="OFLC_0000364801-mRNA-1"/>
    </source>
</evidence>
<keyword evidence="1" id="KW-0812">Transmembrane</keyword>
<proteinExistence type="predicted"/>
<keyword evidence="1" id="KW-0472">Membrane</keyword>